<dbReference type="EMBL" id="CP003364">
    <property type="protein sequence ID" value="AGA25595.1"/>
    <property type="molecule type" value="Genomic_DNA"/>
</dbReference>
<keyword evidence="1" id="KW-1133">Transmembrane helix</keyword>
<reference evidence="2 3" key="1">
    <citation type="submission" date="2012-02" db="EMBL/GenBank/DDBJ databases">
        <title>Complete sequence of chromosome of Singulisphaera acidiphila DSM 18658.</title>
        <authorList>
            <consortium name="US DOE Joint Genome Institute (JGI-PGF)"/>
            <person name="Lucas S."/>
            <person name="Copeland A."/>
            <person name="Lapidus A."/>
            <person name="Glavina del Rio T."/>
            <person name="Dalin E."/>
            <person name="Tice H."/>
            <person name="Bruce D."/>
            <person name="Goodwin L."/>
            <person name="Pitluck S."/>
            <person name="Peters L."/>
            <person name="Ovchinnikova G."/>
            <person name="Chertkov O."/>
            <person name="Kyrpides N."/>
            <person name="Mavromatis K."/>
            <person name="Ivanova N."/>
            <person name="Brettin T."/>
            <person name="Detter J.C."/>
            <person name="Han C."/>
            <person name="Larimer F."/>
            <person name="Land M."/>
            <person name="Hauser L."/>
            <person name="Markowitz V."/>
            <person name="Cheng J.-F."/>
            <person name="Hugenholtz P."/>
            <person name="Woyke T."/>
            <person name="Wu D."/>
            <person name="Tindall B."/>
            <person name="Pomrenke H."/>
            <person name="Brambilla E."/>
            <person name="Klenk H.-P."/>
            <person name="Eisen J.A."/>
        </authorList>
    </citation>
    <scope>NUCLEOTIDE SEQUENCE [LARGE SCALE GENOMIC DNA]</scope>
    <source>
        <strain evidence="3">ATCC BAA-1392 / DSM 18658 / VKM B-2454 / MOB10</strain>
    </source>
</reference>
<evidence type="ECO:0000256" key="1">
    <source>
        <dbReference type="SAM" id="Phobius"/>
    </source>
</evidence>
<proteinExistence type="predicted"/>
<dbReference type="KEGG" id="saci:Sinac_1205"/>
<evidence type="ECO:0000313" key="2">
    <source>
        <dbReference type="EMBL" id="AGA25595.1"/>
    </source>
</evidence>
<keyword evidence="3" id="KW-1185">Reference proteome</keyword>
<dbReference type="Proteomes" id="UP000010798">
    <property type="component" value="Chromosome"/>
</dbReference>
<feature type="transmembrane region" description="Helical" evidence="1">
    <location>
        <begin position="68"/>
        <end position="84"/>
    </location>
</feature>
<accession>L0D9Q0</accession>
<feature type="transmembrane region" description="Helical" evidence="1">
    <location>
        <begin position="12"/>
        <end position="30"/>
    </location>
</feature>
<keyword evidence="1" id="KW-0472">Membrane</keyword>
<keyword evidence="1" id="KW-0812">Transmembrane</keyword>
<organism evidence="2 3">
    <name type="scientific">Singulisphaera acidiphila (strain ATCC BAA-1392 / DSM 18658 / VKM B-2454 / MOB10)</name>
    <dbReference type="NCBI Taxonomy" id="886293"/>
    <lineage>
        <taxon>Bacteria</taxon>
        <taxon>Pseudomonadati</taxon>
        <taxon>Planctomycetota</taxon>
        <taxon>Planctomycetia</taxon>
        <taxon>Isosphaerales</taxon>
        <taxon>Isosphaeraceae</taxon>
        <taxon>Singulisphaera</taxon>
    </lineage>
</organism>
<dbReference type="HOGENOM" id="CLU_2481601_0_0_0"/>
<sequence length="87" mass="9508">MECRYFPPIALILRFAISASIHVLVLGDLLGSFQRLFGLASSLQFACRFVCGLRIGDRLEPLRVRLGTGMRLVAGGGVLILWLTCAT</sequence>
<name>L0D9Q0_SINAD</name>
<dbReference type="AlphaFoldDB" id="L0D9Q0"/>
<protein>
    <submittedName>
        <fullName evidence="2">Uncharacterized protein</fullName>
    </submittedName>
</protein>
<evidence type="ECO:0000313" key="3">
    <source>
        <dbReference type="Proteomes" id="UP000010798"/>
    </source>
</evidence>
<gene>
    <name evidence="2" type="ordered locus">Sinac_1205</name>
</gene>